<proteinExistence type="predicted"/>
<gene>
    <name evidence="1" type="ORF">P5S46_22270</name>
</gene>
<protein>
    <submittedName>
        <fullName evidence="1">Uncharacterized protein</fullName>
    </submittedName>
</protein>
<dbReference type="RefSeq" id="WP_277857191.1">
    <property type="nucleotide sequence ID" value="NZ_CP120943.1"/>
</dbReference>
<reference evidence="1" key="1">
    <citation type="submission" date="2023-03" db="EMBL/GenBank/DDBJ databases">
        <title>Aeromonas caviae strain AC1520.</title>
        <authorList>
            <person name="Xie T."/>
            <person name="Zhang Q."/>
            <person name="Deng J."/>
            <person name="Li X."/>
        </authorList>
    </citation>
    <scope>NUCLEOTIDE SEQUENCE</scope>
    <source>
        <strain evidence="1">AC1520</strain>
        <plasmid evidence="1">pAC1520</plasmid>
    </source>
</reference>
<keyword evidence="1" id="KW-0614">Plasmid</keyword>
<dbReference type="AlphaFoldDB" id="A0AAJ6CS63"/>
<organism evidence="1 2">
    <name type="scientific">Aeromonas caviae</name>
    <name type="common">Aeromonas punctata</name>
    <dbReference type="NCBI Taxonomy" id="648"/>
    <lineage>
        <taxon>Bacteria</taxon>
        <taxon>Pseudomonadati</taxon>
        <taxon>Pseudomonadota</taxon>
        <taxon>Gammaproteobacteria</taxon>
        <taxon>Aeromonadales</taxon>
        <taxon>Aeromonadaceae</taxon>
        <taxon>Aeromonas</taxon>
    </lineage>
</organism>
<accession>A0AAJ6CS63</accession>
<name>A0AAJ6CS63_AERCA</name>
<geneLocation type="plasmid" evidence="1 2">
    <name>pAC1520</name>
</geneLocation>
<evidence type="ECO:0000313" key="2">
    <source>
        <dbReference type="Proteomes" id="UP001218423"/>
    </source>
</evidence>
<evidence type="ECO:0000313" key="1">
    <source>
        <dbReference type="EMBL" id="WFG00223.1"/>
    </source>
</evidence>
<sequence length="177" mass="19456">MISPEKILCRSLAGVLKHKGIDHEHYVLDGQTYPIASLASELIIQSYVYGVSNIKSHMTLGRDAINCTQIATDDGVVITDDISLHSGAEAMALMASVWRDTLLCADFTAENVIDLTGTRDIWAGYLKSQGRVGHRVQKTGLHVVHARNPQQRVDPKYDYRRASNSPEQRVCSYGSGG</sequence>
<dbReference type="Proteomes" id="UP001218423">
    <property type="component" value="Plasmid pAC1520"/>
</dbReference>
<dbReference type="EMBL" id="CP120943">
    <property type="protein sequence ID" value="WFG00223.1"/>
    <property type="molecule type" value="Genomic_DNA"/>
</dbReference>